<accession>A0ABD1WL64</accession>
<dbReference type="AlphaFoldDB" id="A0ABD1WL64"/>
<sequence length="102" mass="11447">MATSGGALNGSEQKLKMAVSNLGQERAREKWNTTLSGVENGREQQWGALRRRKFGHETSARNYLDSRLITPEEERSVVGKSDGHVGRVVIARARARLDSRRR</sequence>
<reference evidence="2" key="1">
    <citation type="submission" date="2024-07" db="EMBL/GenBank/DDBJ databases">
        <title>Two chromosome-level genome assemblies of Korean endemic species Abeliophyllum distichum and Forsythia ovata (Oleaceae).</title>
        <authorList>
            <person name="Jang H."/>
        </authorList>
    </citation>
    <scope>NUCLEOTIDE SEQUENCE [LARGE SCALE GENOMIC DNA]</scope>
</reference>
<evidence type="ECO:0000313" key="2">
    <source>
        <dbReference type="Proteomes" id="UP001604277"/>
    </source>
</evidence>
<evidence type="ECO:0000313" key="1">
    <source>
        <dbReference type="EMBL" id="KAL2550426.1"/>
    </source>
</evidence>
<organism evidence="1 2">
    <name type="scientific">Forsythia ovata</name>
    <dbReference type="NCBI Taxonomy" id="205694"/>
    <lineage>
        <taxon>Eukaryota</taxon>
        <taxon>Viridiplantae</taxon>
        <taxon>Streptophyta</taxon>
        <taxon>Embryophyta</taxon>
        <taxon>Tracheophyta</taxon>
        <taxon>Spermatophyta</taxon>
        <taxon>Magnoliopsida</taxon>
        <taxon>eudicotyledons</taxon>
        <taxon>Gunneridae</taxon>
        <taxon>Pentapetalae</taxon>
        <taxon>asterids</taxon>
        <taxon>lamiids</taxon>
        <taxon>Lamiales</taxon>
        <taxon>Oleaceae</taxon>
        <taxon>Forsythieae</taxon>
        <taxon>Forsythia</taxon>
    </lineage>
</organism>
<keyword evidence="2" id="KW-1185">Reference proteome</keyword>
<protein>
    <submittedName>
        <fullName evidence="1">Uncharacterized protein</fullName>
    </submittedName>
</protein>
<dbReference type="Proteomes" id="UP001604277">
    <property type="component" value="Unassembled WGS sequence"/>
</dbReference>
<proteinExistence type="predicted"/>
<dbReference type="EMBL" id="JBFOLJ010000003">
    <property type="protein sequence ID" value="KAL2550426.1"/>
    <property type="molecule type" value="Genomic_DNA"/>
</dbReference>
<gene>
    <name evidence="1" type="ORF">Fot_11956</name>
</gene>
<comment type="caution">
    <text evidence="1">The sequence shown here is derived from an EMBL/GenBank/DDBJ whole genome shotgun (WGS) entry which is preliminary data.</text>
</comment>
<name>A0ABD1WL64_9LAMI</name>